<proteinExistence type="predicted"/>
<evidence type="ECO:0000313" key="11">
    <source>
        <dbReference type="EMBL" id="MFC4491592.1"/>
    </source>
</evidence>
<keyword evidence="7" id="KW-0812">Transmembrane</keyword>
<dbReference type="SUPFAM" id="SSF47226">
    <property type="entry name" value="Histidine-containing phosphotransfer domain, HPT domain"/>
    <property type="match status" value="1"/>
</dbReference>
<evidence type="ECO:0000259" key="9">
    <source>
        <dbReference type="PROSITE" id="PS50110"/>
    </source>
</evidence>
<feature type="domain" description="Response regulatory" evidence="9">
    <location>
        <begin position="822"/>
        <end position="932"/>
    </location>
</feature>
<name>A0ABV8ZX59_9NEIS</name>
<dbReference type="Gene3D" id="3.40.50.2300">
    <property type="match status" value="1"/>
</dbReference>
<evidence type="ECO:0000256" key="6">
    <source>
        <dbReference type="PROSITE-ProRule" id="PRU00169"/>
    </source>
</evidence>
<keyword evidence="11" id="KW-0547">Nucleotide-binding</keyword>
<dbReference type="InterPro" id="IPR011006">
    <property type="entry name" value="CheY-like_superfamily"/>
</dbReference>
<evidence type="ECO:0000256" key="4">
    <source>
        <dbReference type="ARBA" id="ARBA00023012"/>
    </source>
</evidence>
<keyword evidence="3 6" id="KW-0597">Phosphoprotein</keyword>
<reference evidence="12" key="1">
    <citation type="journal article" date="2019" name="Int. J. Syst. Evol. Microbiol.">
        <title>The Global Catalogue of Microorganisms (GCM) 10K type strain sequencing project: providing services to taxonomists for standard genome sequencing and annotation.</title>
        <authorList>
            <consortium name="The Broad Institute Genomics Platform"/>
            <consortium name="The Broad Institute Genome Sequencing Center for Infectious Disease"/>
            <person name="Wu L."/>
            <person name="Ma J."/>
        </authorList>
    </citation>
    <scope>NUCLEOTIDE SEQUENCE [LARGE SCALE GENOMIC DNA]</scope>
    <source>
        <strain evidence="12">CGMCC 4.7608</strain>
    </source>
</reference>
<dbReference type="EC" id="2.7.13.3" evidence="2"/>
<keyword evidence="4" id="KW-0902">Two-component regulatory system</keyword>
<dbReference type="Pfam" id="PF00072">
    <property type="entry name" value="Response_reg"/>
    <property type="match status" value="1"/>
</dbReference>
<evidence type="ECO:0000256" key="5">
    <source>
        <dbReference type="PROSITE-ProRule" id="PRU00110"/>
    </source>
</evidence>
<evidence type="ECO:0000259" key="8">
    <source>
        <dbReference type="PROSITE" id="PS50109"/>
    </source>
</evidence>
<dbReference type="Pfam" id="PF01627">
    <property type="entry name" value="Hpt"/>
    <property type="match status" value="1"/>
</dbReference>
<dbReference type="Pfam" id="PF00512">
    <property type="entry name" value="HisKA"/>
    <property type="match status" value="1"/>
</dbReference>
<dbReference type="GO" id="GO:0005524">
    <property type="term" value="F:ATP binding"/>
    <property type="evidence" value="ECO:0007669"/>
    <property type="project" value="UniProtKB-KW"/>
</dbReference>
<dbReference type="InterPro" id="IPR036890">
    <property type="entry name" value="HATPase_C_sf"/>
</dbReference>
<dbReference type="Pfam" id="PF02518">
    <property type="entry name" value="HATPase_c"/>
    <property type="match status" value="1"/>
</dbReference>
<dbReference type="InterPro" id="IPR003594">
    <property type="entry name" value="HATPase_dom"/>
</dbReference>
<accession>A0ABV8ZX59</accession>
<evidence type="ECO:0000256" key="2">
    <source>
        <dbReference type="ARBA" id="ARBA00012438"/>
    </source>
</evidence>
<evidence type="ECO:0000256" key="1">
    <source>
        <dbReference type="ARBA" id="ARBA00000085"/>
    </source>
</evidence>
<evidence type="ECO:0000256" key="7">
    <source>
        <dbReference type="SAM" id="Phobius"/>
    </source>
</evidence>
<comment type="caution">
    <text evidence="11">The sequence shown here is derived from an EMBL/GenBank/DDBJ whole genome shotgun (WGS) entry which is preliminary data.</text>
</comment>
<dbReference type="InterPro" id="IPR008207">
    <property type="entry name" value="Sig_transdc_His_kin_Hpt_dom"/>
</dbReference>
<dbReference type="PROSITE" id="PS50894">
    <property type="entry name" value="HPT"/>
    <property type="match status" value="1"/>
</dbReference>
<keyword evidence="12" id="KW-1185">Reference proteome</keyword>
<dbReference type="PANTHER" id="PTHR45339">
    <property type="entry name" value="HYBRID SIGNAL TRANSDUCTION HISTIDINE KINASE J"/>
    <property type="match status" value="1"/>
</dbReference>
<dbReference type="InterPro" id="IPR003661">
    <property type="entry name" value="HisK_dim/P_dom"/>
</dbReference>
<dbReference type="SUPFAM" id="SSF55874">
    <property type="entry name" value="ATPase domain of HSP90 chaperone/DNA topoisomerase II/histidine kinase"/>
    <property type="match status" value="1"/>
</dbReference>
<feature type="modified residue" description="4-aspartylphosphate" evidence="6">
    <location>
        <position position="871"/>
    </location>
</feature>
<comment type="catalytic activity">
    <reaction evidence="1">
        <text>ATP + protein L-histidine = ADP + protein N-phospho-L-histidine.</text>
        <dbReference type="EC" id="2.7.13.3"/>
    </reaction>
</comment>
<sequence length="1036" mass="112078">MAKQMRSIDTLTRLSWQLNAGLILGLLLIWSALAASYWMAELWLDEKQNNAQRHFDCISGVIREQEIFLSRGARRNPAIPGVNWSALSGEGARFDDYLVQEGRGSPYAMAFSIGYPQGYPPARRDALAALGAMGADYFSAYWALAKSAAPQTFLLALNEEAALAVPAAGRLEGATALTPADFRTKAAGLRRLARQAALAGDGKLRWAAGRDAPELGDSLIVALVPAFVDARFRELEPVLAVSLLDPERDCAAEAPELRGFDTVSLIAPDGRALLGAVAPAGLRAGLNFSRQGLLFYFPPGKGQGWSALYRVDYRRLPATDLWALALPFGALLLALAGVWAARWHRQRVLAPALALAEGEAFYRTLTQRAPLALLALDAQLRPLLENALAAAWFERERDYPQLAAFWDEAAAADEAGGLSVCLRLGGRYLQARLAPARYRGVAVILCVCSDVSAERFRVMARQAARRQARRASRARSGFLGLMRAQIRAPLHGVLGALELLQQSPLNPRQRASLDTLQQASARLRQVIGLALDLYGMEAGLAQREEVEFSPLQLAEAAVRAAAEQARRKGLRLYVCVAVQAPERVRGDARSIRKILDQLLDNGIQFTESGWVILRVNAVRRGQGEVELEWQVADTGVGMDQRRQRLLFAPFSADTAGLGLPSCMQLSRLLGATLRVVSEPGLGSSFSLKLSMDVTAATEPTLHPALERAEVLLRSRQRELGENLMERLRRQGAGARWFDAAAPPAGTGVVVLDLDPVDQRPPSGGVRVLAVPGGPSPAQARLDGWLVDIHDVQAMLLAVSLARQGLPGRGEEAPPPVFPRGLKVLAAANKPLNRQLLRQQLEQLGCEVCMVDNAQQLLQHRLLSGCDLLIRDADRPAEDAHQLARALRERGARAPIVVLAARPDCGVTSGDIDAWLAKPVRLDELRAILGRLLAAAAVPPQDEAAVPAEMRALFLQIMGSDLVALRQALAAGKVRDVAALLHRMSGALAVVSATRLVRDLQALETDLAETLDLEAERARIEAAGERIAAIMRRAAGD</sequence>
<dbReference type="InterPro" id="IPR036097">
    <property type="entry name" value="HisK_dim/P_sf"/>
</dbReference>
<dbReference type="CDD" id="cd00082">
    <property type="entry name" value="HisKA"/>
    <property type="match status" value="1"/>
</dbReference>
<dbReference type="InterPro" id="IPR036641">
    <property type="entry name" value="HPT_dom_sf"/>
</dbReference>
<evidence type="ECO:0000313" key="12">
    <source>
        <dbReference type="Proteomes" id="UP001595999"/>
    </source>
</evidence>
<keyword evidence="7" id="KW-0472">Membrane</keyword>
<evidence type="ECO:0000256" key="3">
    <source>
        <dbReference type="ARBA" id="ARBA00022553"/>
    </source>
</evidence>
<dbReference type="Gene3D" id="1.20.120.160">
    <property type="entry name" value="HPT domain"/>
    <property type="match status" value="1"/>
</dbReference>
<dbReference type="PROSITE" id="PS50109">
    <property type="entry name" value="HIS_KIN"/>
    <property type="match status" value="1"/>
</dbReference>
<dbReference type="InterPro" id="IPR001789">
    <property type="entry name" value="Sig_transdc_resp-reg_receiver"/>
</dbReference>
<organism evidence="11 12">
    <name type="scientific">Chromobacterium aquaticum</name>
    <dbReference type="NCBI Taxonomy" id="467180"/>
    <lineage>
        <taxon>Bacteria</taxon>
        <taxon>Pseudomonadati</taxon>
        <taxon>Pseudomonadota</taxon>
        <taxon>Betaproteobacteria</taxon>
        <taxon>Neisseriales</taxon>
        <taxon>Chromobacteriaceae</taxon>
        <taxon>Chromobacterium</taxon>
    </lineage>
</organism>
<dbReference type="Proteomes" id="UP001595999">
    <property type="component" value="Unassembled WGS sequence"/>
</dbReference>
<dbReference type="SUPFAM" id="SSF47384">
    <property type="entry name" value="Homodimeric domain of signal transducing histidine kinase"/>
    <property type="match status" value="1"/>
</dbReference>
<dbReference type="SMART" id="SM00448">
    <property type="entry name" value="REC"/>
    <property type="match status" value="1"/>
</dbReference>
<dbReference type="SMART" id="SM00388">
    <property type="entry name" value="HisKA"/>
    <property type="match status" value="1"/>
</dbReference>
<feature type="domain" description="HPt" evidence="10">
    <location>
        <begin position="942"/>
        <end position="1036"/>
    </location>
</feature>
<dbReference type="SMART" id="SM00387">
    <property type="entry name" value="HATPase_c"/>
    <property type="match status" value="1"/>
</dbReference>
<keyword evidence="11" id="KW-0067">ATP-binding</keyword>
<dbReference type="SUPFAM" id="SSF52172">
    <property type="entry name" value="CheY-like"/>
    <property type="match status" value="1"/>
</dbReference>
<dbReference type="PROSITE" id="PS50110">
    <property type="entry name" value="RESPONSE_REGULATORY"/>
    <property type="match status" value="1"/>
</dbReference>
<protein>
    <recommendedName>
        <fullName evidence="2">histidine kinase</fullName>
        <ecNumber evidence="2">2.7.13.3</ecNumber>
    </recommendedName>
</protein>
<dbReference type="InterPro" id="IPR005467">
    <property type="entry name" value="His_kinase_dom"/>
</dbReference>
<feature type="modified residue" description="Phosphohistidine" evidence="5">
    <location>
        <position position="981"/>
    </location>
</feature>
<dbReference type="RefSeq" id="WP_378124845.1">
    <property type="nucleotide sequence ID" value="NZ_JBHSEK010000015.1"/>
</dbReference>
<gene>
    <name evidence="11" type="ORF">ACFO0R_18435</name>
</gene>
<keyword evidence="7" id="KW-1133">Transmembrane helix</keyword>
<evidence type="ECO:0000259" key="10">
    <source>
        <dbReference type="PROSITE" id="PS50894"/>
    </source>
</evidence>
<dbReference type="PANTHER" id="PTHR45339:SF5">
    <property type="entry name" value="HISTIDINE KINASE"/>
    <property type="match status" value="1"/>
</dbReference>
<dbReference type="EMBL" id="JBHSEK010000015">
    <property type="protein sequence ID" value="MFC4491592.1"/>
    <property type="molecule type" value="Genomic_DNA"/>
</dbReference>
<feature type="domain" description="Histidine kinase" evidence="8">
    <location>
        <begin position="481"/>
        <end position="693"/>
    </location>
</feature>
<dbReference type="Gene3D" id="1.10.287.130">
    <property type="match status" value="1"/>
</dbReference>
<feature type="transmembrane region" description="Helical" evidence="7">
    <location>
        <begin position="321"/>
        <end position="341"/>
    </location>
</feature>
<dbReference type="Gene3D" id="3.30.565.10">
    <property type="entry name" value="Histidine kinase-like ATPase, C-terminal domain"/>
    <property type="match status" value="1"/>
</dbReference>